<dbReference type="GO" id="GO:0003677">
    <property type="term" value="F:DNA binding"/>
    <property type="evidence" value="ECO:0007669"/>
    <property type="project" value="InterPro"/>
</dbReference>
<evidence type="ECO:0000256" key="1">
    <source>
        <dbReference type="SAM" id="MobiDB-lite"/>
    </source>
</evidence>
<evidence type="ECO:0000313" key="4">
    <source>
        <dbReference type="Proteomes" id="UP000057820"/>
    </source>
</evidence>
<organism evidence="3 4">
    <name type="scientific">Nocardia farcinica</name>
    <dbReference type="NCBI Taxonomy" id="37329"/>
    <lineage>
        <taxon>Bacteria</taxon>
        <taxon>Bacillati</taxon>
        <taxon>Actinomycetota</taxon>
        <taxon>Actinomycetes</taxon>
        <taxon>Mycobacteriales</taxon>
        <taxon>Nocardiaceae</taxon>
        <taxon>Nocardia</taxon>
    </lineage>
</organism>
<evidence type="ECO:0000259" key="2">
    <source>
        <dbReference type="PROSITE" id="PS50943"/>
    </source>
</evidence>
<sequence>MSTPETIRRLRGDRPQGEWGAPAGLTQRQVSRLESGDAELTLAQAVRISEAYGVSLTELAGKMPGPIDLSGDWWAAWQTLKDDIPRVDFHELRIRQDGEFLQLDGDRARSVEDGSYAWVGEARMWDSEVLLRAVP</sequence>
<name>A0A0H5NVN5_NOCFR</name>
<accession>A0A0H5NVN5</accession>
<feature type="domain" description="HTH cro/C1-type" evidence="2">
    <location>
        <begin position="23"/>
        <end position="59"/>
    </location>
</feature>
<dbReference type="SMART" id="SM00530">
    <property type="entry name" value="HTH_XRE"/>
    <property type="match status" value="1"/>
</dbReference>
<feature type="compositionally biased region" description="Basic and acidic residues" evidence="1">
    <location>
        <begin position="1"/>
        <end position="16"/>
    </location>
</feature>
<evidence type="ECO:0000313" key="3">
    <source>
        <dbReference type="EMBL" id="CRY79865.1"/>
    </source>
</evidence>
<dbReference type="InterPro" id="IPR001387">
    <property type="entry name" value="Cro/C1-type_HTH"/>
</dbReference>
<protein>
    <submittedName>
        <fullName evidence="3">Helix-turn-helix</fullName>
    </submittedName>
</protein>
<dbReference type="SUPFAM" id="SSF47413">
    <property type="entry name" value="lambda repressor-like DNA-binding domains"/>
    <property type="match status" value="1"/>
</dbReference>
<dbReference type="KEGG" id="nfr:ERS450000_03519"/>
<dbReference type="Proteomes" id="UP000057820">
    <property type="component" value="Plasmid 2"/>
</dbReference>
<dbReference type="Pfam" id="PF01381">
    <property type="entry name" value="HTH_3"/>
    <property type="match status" value="1"/>
</dbReference>
<dbReference type="PROSITE" id="PS50943">
    <property type="entry name" value="HTH_CROC1"/>
    <property type="match status" value="1"/>
</dbReference>
<reference evidence="4" key="1">
    <citation type="submission" date="2015-03" db="EMBL/GenBank/DDBJ databases">
        <authorList>
            <consortium name="Pathogen Informatics"/>
        </authorList>
    </citation>
    <scope>NUCLEOTIDE SEQUENCE [LARGE SCALE GENOMIC DNA]</scope>
    <source>
        <strain evidence="4">NCTC11134</strain>
        <plasmid evidence="4">2</plasmid>
    </source>
</reference>
<keyword evidence="3" id="KW-0614">Plasmid</keyword>
<dbReference type="RefSeq" id="WP_060593576.1">
    <property type="nucleotide sequence ID" value="NZ_CP031418.1"/>
</dbReference>
<feature type="region of interest" description="Disordered" evidence="1">
    <location>
        <begin position="1"/>
        <end position="25"/>
    </location>
</feature>
<dbReference type="InterPro" id="IPR010982">
    <property type="entry name" value="Lambda_DNA-bd_dom_sf"/>
</dbReference>
<dbReference type="AlphaFoldDB" id="A0A0H5NVN5"/>
<proteinExistence type="predicted"/>
<geneLocation type="plasmid" evidence="3">
    <name>2</name>
</geneLocation>
<dbReference type="CDD" id="cd00093">
    <property type="entry name" value="HTH_XRE"/>
    <property type="match status" value="1"/>
</dbReference>
<dbReference type="EMBL" id="LN868939">
    <property type="protein sequence ID" value="CRY79865.1"/>
    <property type="molecule type" value="Genomic_DNA"/>
</dbReference>
<gene>
    <name evidence="3" type="ORF">ERS450000_03519</name>
</gene>
<dbReference type="Gene3D" id="1.10.260.40">
    <property type="entry name" value="lambda repressor-like DNA-binding domains"/>
    <property type="match status" value="1"/>
</dbReference>